<dbReference type="PATRIC" id="fig|1125718.3.peg.2752"/>
<comment type="caution">
    <text evidence="2">The sequence shown here is derived from an EMBL/GenBank/DDBJ whole genome shotgun (WGS) entry which is preliminary data.</text>
</comment>
<sequence length="100" mass="11296">MGGLPEREPPHARRYRLCADNGAVCAIQRPHRMRPPAGDDRLMRWGQMTGGPWPAPQKTHDEYLMNHPTGWLGSRMVTTWLNLVFSQSSWQAVRASASCP</sequence>
<reference evidence="2 3" key="1">
    <citation type="submission" date="2012-05" db="EMBL/GenBank/DDBJ databases">
        <authorList>
            <person name="Harkins D.M."/>
            <person name="Madupu R."/>
            <person name="Durkin A.S."/>
            <person name="Torralba M."/>
            <person name="Methe B."/>
            <person name="Sutton G.G."/>
            <person name="Nelson K.E."/>
        </authorList>
    </citation>
    <scope>NUCLEOTIDE SEQUENCE [LARGE SCALE GENOMIC DNA]</scope>
    <source>
        <strain evidence="2 3">F0489</strain>
    </source>
</reference>
<keyword evidence="3" id="KW-1185">Reference proteome</keyword>
<dbReference type="AlphaFoldDB" id="J0WJV0"/>
<evidence type="ECO:0000313" key="2">
    <source>
        <dbReference type="EMBL" id="EJF36816.1"/>
    </source>
</evidence>
<dbReference type="EMBL" id="AKFT01000214">
    <property type="protein sequence ID" value="EJF36816.1"/>
    <property type="molecule type" value="Genomic_DNA"/>
</dbReference>
<gene>
    <name evidence="2" type="ORF">HMPREF1318_0396</name>
</gene>
<dbReference type="Proteomes" id="UP000002941">
    <property type="component" value="Unassembled WGS sequence"/>
</dbReference>
<evidence type="ECO:0000313" key="3">
    <source>
        <dbReference type="Proteomes" id="UP000002941"/>
    </source>
</evidence>
<protein>
    <submittedName>
        <fullName evidence="2">Uncharacterized protein</fullName>
    </submittedName>
</protein>
<evidence type="ECO:0000256" key="1">
    <source>
        <dbReference type="SAM" id="MobiDB-lite"/>
    </source>
</evidence>
<name>J0WJV0_9ACTO</name>
<feature type="region of interest" description="Disordered" evidence="1">
    <location>
        <begin position="31"/>
        <end position="59"/>
    </location>
</feature>
<accession>J0WJV0</accession>
<proteinExistence type="predicted"/>
<organism evidence="2 3">
    <name type="scientific">Actinomyces massiliensis F0489</name>
    <dbReference type="NCBI Taxonomy" id="1125718"/>
    <lineage>
        <taxon>Bacteria</taxon>
        <taxon>Bacillati</taxon>
        <taxon>Actinomycetota</taxon>
        <taxon>Actinomycetes</taxon>
        <taxon>Actinomycetales</taxon>
        <taxon>Actinomycetaceae</taxon>
        <taxon>Actinomyces</taxon>
    </lineage>
</organism>